<name>A0AAV3XEZ9_9CYAN</name>
<proteinExistence type="predicted"/>
<dbReference type="AlphaFoldDB" id="A0AAV3XEZ9"/>
<keyword evidence="2" id="KW-1185">Reference proteome</keyword>
<dbReference type="EMBL" id="BLAY01000100">
    <property type="protein sequence ID" value="GET40803.1"/>
    <property type="molecule type" value="Genomic_DNA"/>
</dbReference>
<sequence>MGSNIMSRPKYDKNQIGSFIGGVGTIKNYKPDANTWNYAIEMEMGPEPYFGRLGNETTVLLDEADITGALN</sequence>
<reference evidence="1" key="1">
    <citation type="submission" date="2019-10" db="EMBL/GenBank/DDBJ databases">
        <title>Draft genome sequece of Microseira wollei NIES-4236.</title>
        <authorList>
            <person name="Yamaguchi H."/>
            <person name="Suzuki S."/>
            <person name="Kawachi M."/>
        </authorList>
    </citation>
    <scope>NUCLEOTIDE SEQUENCE</scope>
    <source>
        <strain evidence="1">NIES-4236</strain>
    </source>
</reference>
<organism evidence="1 2">
    <name type="scientific">Microseira wollei NIES-4236</name>
    <dbReference type="NCBI Taxonomy" id="2530354"/>
    <lineage>
        <taxon>Bacteria</taxon>
        <taxon>Bacillati</taxon>
        <taxon>Cyanobacteriota</taxon>
        <taxon>Cyanophyceae</taxon>
        <taxon>Oscillatoriophycideae</taxon>
        <taxon>Aerosakkonematales</taxon>
        <taxon>Aerosakkonemataceae</taxon>
        <taxon>Microseira</taxon>
    </lineage>
</organism>
<protein>
    <submittedName>
        <fullName evidence="1">Uncharacterized protein</fullName>
    </submittedName>
</protein>
<dbReference type="Proteomes" id="UP001050975">
    <property type="component" value="Unassembled WGS sequence"/>
</dbReference>
<evidence type="ECO:0000313" key="2">
    <source>
        <dbReference type="Proteomes" id="UP001050975"/>
    </source>
</evidence>
<comment type="caution">
    <text evidence="1">The sequence shown here is derived from an EMBL/GenBank/DDBJ whole genome shotgun (WGS) entry which is preliminary data.</text>
</comment>
<gene>
    <name evidence="1" type="ORF">MiSe_56150</name>
</gene>
<dbReference type="RefSeq" id="WP_226586922.1">
    <property type="nucleotide sequence ID" value="NZ_BLAY01000100.1"/>
</dbReference>
<evidence type="ECO:0000313" key="1">
    <source>
        <dbReference type="EMBL" id="GET40803.1"/>
    </source>
</evidence>
<accession>A0AAV3XEZ9</accession>